<dbReference type="EMBL" id="HG739297">
    <property type="protein sequence ID" value="CDP18122.1"/>
    <property type="molecule type" value="Genomic_DNA"/>
</dbReference>
<dbReference type="AlphaFoldDB" id="A0A068VC07"/>
<dbReference type="Gene3D" id="3.80.10.10">
    <property type="entry name" value="Ribonuclease Inhibitor"/>
    <property type="match status" value="2"/>
</dbReference>
<dbReference type="PANTHER" id="PTHR34630">
    <property type="entry name" value="OS11G0677101 PROTEIN"/>
    <property type="match status" value="1"/>
</dbReference>
<dbReference type="SUPFAM" id="SSF52047">
    <property type="entry name" value="RNI-like"/>
    <property type="match status" value="1"/>
</dbReference>
<dbReference type="PANTHER" id="PTHR34630:SF34">
    <property type="entry name" value="OS11G0245800 PROTEIN"/>
    <property type="match status" value="1"/>
</dbReference>
<keyword evidence="2" id="KW-1185">Reference proteome</keyword>
<evidence type="ECO:0000313" key="2">
    <source>
        <dbReference type="Proteomes" id="UP000295252"/>
    </source>
</evidence>
<evidence type="ECO:0008006" key="3">
    <source>
        <dbReference type="Google" id="ProtNLM"/>
    </source>
</evidence>
<accession>A0A068VC07</accession>
<reference evidence="2" key="1">
    <citation type="journal article" date="2014" name="Science">
        <title>The coffee genome provides insight into the convergent evolution of caffeine biosynthesis.</title>
        <authorList>
            <person name="Denoeud F."/>
            <person name="Carretero-Paulet L."/>
            <person name="Dereeper A."/>
            <person name="Droc G."/>
            <person name="Guyot R."/>
            <person name="Pietrella M."/>
            <person name="Zheng C."/>
            <person name="Alberti A."/>
            <person name="Anthony F."/>
            <person name="Aprea G."/>
            <person name="Aury J.M."/>
            <person name="Bento P."/>
            <person name="Bernard M."/>
            <person name="Bocs S."/>
            <person name="Campa C."/>
            <person name="Cenci A."/>
            <person name="Combes M.C."/>
            <person name="Crouzillat D."/>
            <person name="Da Silva C."/>
            <person name="Daddiego L."/>
            <person name="De Bellis F."/>
            <person name="Dussert S."/>
            <person name="Garsmeur O."/>
            <person name="Gayraud T."/>
            <person name="Guignon V."/>
            <person name="Jahn K."/>
            <person name="Jamilloux V."/>
            <person name="Joet T."/>
            <person name="Labadie K."/>
            <person name="Lan T."/>
            <person name="Leclercq J."/>
            <person name="Lepelley M."/>
            <person name="Leroy T."/>
            <person name="Li L.T."/>
            <person name="Librado P."/>
            <person name="Lopez L."/>
            <person name="Munoz A."/>
            <person name="Noel B."/>
            <person name="Pallavicini A."/>
            <person name="Perrotta G."/>
            <person name="Poncet V."/>
            <person name="Pot D."/>
            <person name="Priyono X."/>
            <person name="Rigoreau M."/>
            <person name="Rouard M."/>
            <person name="Rozas J."/>
            <person name="Tranchant-Dubreuil C."/>
            <person name="VanBuren R."/>
            <person name="Zhang Q."/>
            <person name="Andrade A.C."/>
            <person name="Argout X."/>
            <person name="Bertrand B."/>
            <person name="de Kochko A."/>
            <person name="Graziosi G."/>
            <person name="Henry R.J."/>
            <person name="Jayarama X."/>
            <person name="Ming R."/>
            <person name="Nagai C."/>
            <person name="Rounsley S."/>
            <person name="Sankoff D."/>
            <person name="Giuliano G."/>
            <person name="Albert V.A."/>
            <person name="Wincker P."/>
            <person name="Lashermes P."/>
        </authorList>
    </citation>
    <scope>NUCLEOTIDE SEQUENCE [LARGE SCALE GENOMIC DNA]</scope>
    <source>
        <strain evidence="2">cv. DH200-94</strain>
    </source>
</reference>
<organism evidence="1 2">
    <name type="scientific">Coffea canephora</name>
    <name type="common">Robusta coffee</name>
    <dbReference type="NCBI Taxonomy" id="49390"/>
    <lineage>
        <taxon>Eukaryota</taxon>
        <taxon>Viridiplantae</taxon>
        <taxon>Streptophyta</taxon>
        <taxon>Embryophyta</taxon>
        <taxon>Tracheophyta</taxon>
        <taxon>Spermatophyta</taxon>
        <taxon>Magnoliopsida</taxon>
        <taxon>eudicotyledons</taxon>
        <taxon>Gunneridae</taxon>
        <taxon>Pentapetalae</taxon>
        <taxon>asterids</taxon>
        <taxon>lamiids</taxon>
        <taxon>Gentianales</taxon>
        <taxon>Rubiaceae</taxon>
        <taxon>Ixoroideae</taxon>
        <taxon>Gardenieae complex</taxon>
        <taxon>Bertiereae - Coffeeae clade</taxon>
        <taxon>Coffeeae</taxon>
        <taxon>Coffea</taxon>
    </lineage>
</organism>
<name>A0A068VC07_COFCA</name>
<sequence>MPFLRSLHLEGLDGITSIGPSFYSGSAMHGDSSNQRPLKLCPALEHLILKNMSSLSEWTKAVVHDRKMVVFPVLETMEIDNCPQLDIVPNHFPRLKKLDFMRIGHGSTVLAYMCNRVSTLISLLIENVNELTELPDVLFENNSNLADLVQLHIYDSNNATQSQHLVGLRSLEKLVVGSCTSLKSISIPKGHQYLNALRELRICWCKSNSTSSPSSATCPPPPLEVLQVWQCRNLISFPSDLT</sequence>
<gene>
    <name evidence="1" type="ORF">GSCOC_T00001603001</name>
</gene>
<protein>
    <recommendedName>
        <fullName evidence="3">NB-ARC domain-containing protein</fullName>
    </recommendedName>
</protein>
<dbReference type="PhylomeDB" id="A0A068VC07"/>
<dbReference type="InParanoid" id="A0A068VC07"/>
<dbReference type="InterPro" id="IPR032675">
    <property type="entry name" value="LRR_dom_sf"/>
</dbReference>
<dbReference type="Proteomes" id="UP000295252">
    <property type="component" value="Chromosome VI"/>
</dbReference>
<proteinExistence type="predicted"/>
<dbReference type="Gramene" id="CDP18122">
    <property type="protein sequence ID" value="CDP18122"/>
    <property type="gene ID" value="GSCOC_T00001603001"/>
</dbReference>
<evidence type="ECO:0000313" key="1">
    <source>
        <dbReference type="EMBL" id="CDP18122.1"/>
    </source>
</evidence>
<dbReference type="STRING" id="49390.A0A068VC07"/>